<proteinExistence type="predicted"/>
<keyword evidence="2" id="KW-0732">Signal</keyword>
<evidence type="ECO:0008006" key="5">
    <source>
        <dbReference type="Google" id="ProtNLM"/>
    </source>
</evidence>
<keyword evidence="4" id="KW-1185">Reference proteome</keyword>
<gene>
    <name evidence="3" type="ORF">NX801_04260</name>
</gene>
<feature type="region of interest" description="Disordered" evidence="1">
    <location>
        <begin position="706"/>
        <end position="734"/>
    </location>
</feature>
<evidence type="ECO:0000313" key="4">
    <source>
        <dbReference type="Proteomes" id="UP001431313"/>
    </source>
</evidence>
<feature type="compositionally biased region" description="Low complexity" evidence="1">
    <location>
        <begin position="722"/>
        <end position="734"/>
    </location>
</feature>
<evidence type="ECO:0000313" key="3">
    <source>
        <dbReference type="EMBL" id="MCS0634885.1"/>
    </source>
</evidence>
<evidence type="ECO:0000256" key="2">
    <source>
        <dbReference type="SAM" id="SignalP"/>
    </source>
</evidence>
<organism evidence="3 4">
    <name type="scientific">Streptomyces pyxinae</name>
    <dbReference type="NCBI Taxonomy" id="2970734"/>
    <lineage>
        <taxon>Bacteria</taxon>
        <taxon>Bacillati</taxon>
        <taxon>Actinomycetota</taxon>
        <taxon>Actinomycetes</taxon>
        <taxon>Kitasatosporales</taxon>
        <taxon>Streptomycetaceae</taxon>
        <taxon>Streptomyces</taxon>
    </lineage>
</organism>
<protein>
    <recommendedName>
        <fullName evidence="5">Secreted protein</fullName>
    </recommendedName>
</protein>
<name>A0ABT2CBU4_9ACTN</name>
<dbReference type="EMBL" id="JANUGQ010000002">
    <property type="protein sequence ID" value="MCS0634885.1"/>
    <property type="molecule type" value="Genomic_DNA"/>
</dbReference>
<accession>A0ABT2CBU4</accession>
<feature type="signal peptide" evidence="2">
    <location>
        <begin position="1"/>
        <end position="26"/>
    </location>
</feature>
<comment type="caution">
    <text evidence="3">The sequence shown here is derived from an EMBL/GenBank/DDBJ whole genome shotgun (WGS) entry which is preliminary data.</text>
</comment>
<feature type="region of interest" description="Disordered" evidence="1">
    <location>
        <begin position="26"/>
        <end position="46"/>
    </location>
</feature>
<sequence>MRRNARTIALTVGALLLTLGSPAASASAGEAPGSTGAARTGAGTAAGTEPRIDLRVLVVTDGGPATAAVAAELDAGGTPYTLVDLSRAGRPVIDAAFLADTTGTGDGRPRAKFQAVVLPNDAPFPAGSAETAALVAYERTYGIPQVDAYSYARPQNGLDYPVPGGYSGSVDGIHAEVTAAGRAGPFGYLKGPVTFEDNAPSVSESYAFLSRPAAGADFTTYVDAPIPGRSTRGVLVGEYRHDGRRELVVTFAYNQYQRQFRTLARGIVDWMTQSVRLGTTRNYFAVHVDDVFAADDRWDTVLNCTPGDVDCRPGEGTPRPIRMTPEDVTHAVDWSRERGITLDLAFNGGGSVEHRADNGGADPMADRFVADRDAFRWINHTYDHAYLGCEQDVSAVPWKCVTDAGGATRWVSRAEIDHQIADNRRWAERAGLPLRAGELVTGEHSGLRLLPQQPDDNPQLAPAVTAEGVRWLGADNSRDPGQRQVGSALTVARHPINIFYNAGRIAEQVDEYNWIYTSRAHGGSGLCEELATTTCLDAPLDPATGYQNHIVPLETATALGHVLSGDPRPHFIHQSNLAEDRIGYPVLDGVLDQYAALFAADTPLVNLPMSGIGAELRDRAAWHEAVTAGRASGYRIGSTVTVTAPAGLPVAATMPAGTTRTGSGGPAAFGEPYAGTVSGRVAPDGAGGLTLALPAVPAADATAPAAAPEPARVPAGRPPVPAGVARPVPYGAAG</sequence>
<feature type="chain" id="PRO_5047018593" description="Secreted protein" evidence="2">
    <location>
        <begin position="27"/>
        <end position="734"/>
    </location>
</feature>
<dbReference type="Proteomes" id="UP001431313">
    <property type="component" value="Unassembled WGS sequence"/>
</dbReference>
<feature type="compositionally biased region" description="Low complexity" evidence="1">
    <location>
        <begin position="706"/>
        <end position="715"/>
    </location>
</feature>
<evidence type="ECO:0000256" key="1">
    <source>
        <dbReference type="SAM" id="MobiDB-lite"/>
    </source>
</evidence>
<reference evidence="3" key="1">
    <citation type="submission" date="2022-08" db="EMBL/GenBank/DDBJ databases">
        <authorList>
            <person name="Somphong A."/>
            <person name="Phongsopitanun W."/>
        </authorList>
    </citation>
    <scope>NUCLEOTIDE SEQUENCE</scope>
    <source>
        <strain evidence="3">LP05-1</strain>
    </source>
</reference>
<dbReference type="RefSeq" id="WP_258785544.1">
    <property type="nucleotide sequence ID" value="NZ_JANUGQ010000002.1"/>
</dbReference>